<evidence type="ECO:0000259" key="5">
    <source>
        <dbReference type="PROSITE" id="PS51722"/>
    </source>
</evidence>
<dbReference type="PROSITE" id="PS51722">
    <property type="entry name" value="G_TR_2"/>
    <property type="match status" value="1"/>
</dbReference>
<dbReference type="GO" id="GO:0005525">
    <property type="term" value="F:GTP binding"/>
    <property type="evidence" value="ECO:0007669"/>
    <property type="project" value="UniProtKB-UniRule"/>
</dbReference>
<dbReference type="CDD" id="cd04170">
    <property type="entry name" value="EF-G_bact"/>
    <property type="match status" value="1"/>
</dbReference>
<dbReference type="Pfam" id="PF14492">
    <property type="entry name" value="EFG_III"/>
    <property type="match status" value="1"/>
</dbReference>
<dbReference type="CDD" id="cd03713">
    <property type="entry name" value="EFG_mtEFG_C"/>
    <property type="match status" value="1"/>
</dbReference>
<keyword evidence="6" id="KW-0648">Protein biosynthesis</keyword>
<dbReference type="InterPro" id="IPR004540">
    <property type="entry name" value="Transl_elong_EFG/EF2"/>
</dbReference>
<dbReference type="InterPro" id="IPR014721">
    <property type="entry name" value="Ribsml_uS5_D2-typ_fold_subgr"/>
</dbReference>
<dbReference type="InterPro" id="IPR005517">
    <property type="entry name" value="Transl_elong_EFG/EF2_IV"/>
</dbReference>
<organism evidence="6 7">
    <name type="scientific">Candidatus Saganbacteria bacterium CG08_land_8_20_14_0_20_45_16</name>
    <dbReference type="NCBI Taxonomy" id="2014293"/>
    <lineage>
        <taxon>Bacteria</taxon>
        <taxon>Bacillati</taxon>
        <taxon>Saganbacteria</taxon>
    </lineage>
</organism>
<evidence type="ECO:0000313" key="6">
    <source>
        <dbReference type="EMBL" id="PIS29642.1"/>
    </source>
</evidence>
<dbReference type="InterPro" id="IPR000640">
    <property type="entry name" value="EFG_V-like"/>
</dbReference>
<evidence type="ECO:0000256" key="4">
    <source>
        <dbReference type="NCBIfam" id="TIGR00484"/>
    </source>
</evidence>
<dbReference type="SUPFAM" id="SSF50447">
    <property type="entry name" value="Translation proteins"/>
    <property type="match status" value="1"/>
</dbReference>
<dbReference type="FunFam" id="2.40.30.10:FF:000006">
    <property type="entry name" value="Elongation factor G"/>
    <property type="match status" value="1"/>
</dbReference>
<dbReference type="FunFam" id="3.30.230.10:FF:000003">
    <property type="entry name" value="Elongation factor G"/>
    <property type="match status" value="1"/>
</dbReference>
<evidence type="ECO:0000313" key="7">
    <source>
        <dbReference type="Proteomes" id="UP000231343"/>
    </source>
</evidence>
<dbReference type="InterPro" id="IPR053905">
    <property type="entry name" value="EF-G-like_DII"/>
</dbReference>
<comment type="caution">
    <text evidence="6">The sequence shown here is derived from an EMBL/GenBank/DDBJ whole genome shotgun (WGS) entry which is preliminary data.</text>
</comment>
<dbReference type="FunFam" id="3.30.70.870:FF:000002">
    <property type="entry name" value="Translation elongation factor 2"/>
    <property type="match status" value="1"/>
</dbReference>
<dbReference type="SMART" id="SM00838">
    <property type="entry name" value="EFG_C"/>
    <property type="match status" value="1"/>
</dbReference>
<dbReference type="PANTHER" id="PTHR43261">
    <property type="entry name" value="TRANSLATION ELONGATION FACTOR G-RELATED"/>
    <property type="match status" value="1"/>
</dbReference>
<dbReference type="InterPro" id="IPR009000">
    <property type="entry name" value="Transl_B-barrel_sf"/>
</dbReference>
<dbReference type="SUPFAM" id="SSF54211">
    <property type="entry name" value="Ribosomal protein S5 domain 2-like"/>
    <property type="match status" value="1"/>
</dbReference>
<evidence type="ECO:0000256" key="1">
    <source>
        <dbReference type="ARBA" id="ARBA00005870"/>
    </source>
</evidence>
<dbReference type="InterPro" id="IPR035647">
    <property type="entry name" value="EFG_III/V"/>
</dbReference>
<evidence type="ECO:0000256" key="2">
    <source>
        <dbReference type="ARBA" id="ARBA00022741"/>
    </source>
</evidence>
<dbReference type="AlphaFoldDB" id="A0A2H0XXJ7"/>
<dbReference type="PRINTS" id="PR00315">
    <property type="entry name" value="ELONGATNFCT"/>
</dbReference>
<dbReference type="NCBIfam" id="NF009379">
    <property type="entry name" value="PRK12740.1-3"/>
    <property type="match status" value="1"/>
</dbReference>
<protein>
    <recommendedName>
        <fullName evidence="4">Elongation factor G</fullName>
    </recommendedName>
</protein>
<proteinExistence type="inferred from homology"/>
<dbReference type="SUPFAM" id="SSF54980">
    <property type="entry name" value="EF-G C-terminal domain-like"/>
    <property type="match status" value="2"/>
</dbReference>
<dbReference type="InterPro" id="IPR047872">
    <property type="entry name" value="EFG_IV"/>
</dbReference>
<dbReference type="InterPro" id="IPR005225">
    <property type="entry name" value="Small_GTP-bd"/>
</dbReference>
<dbReference type="Gene3D" id="2.40.30.10">
    <property type="entry name" value="Translation factors"/>
    <property type="match status" value="1"/>
</dbReference>
<keyword evidence="2" id="KW-0547">Nucleotide-binding</keyword>
<dbReference type="GO" id="GO:0003924">
    <property type="term" value="F:GTPase activity"/>
    <property type="evidence" value="ECO:0007669"/>
    <property type="project" value="InterPro"/>
</dbReference>
<dbReference type="CDD" id="cd01434">
    <property type="entry name" value="EFG_mtEFG1_IV"/>
    <property type="match status" value="1"/>
</dbReference>
<dbReference type="Gene3D" id="3.40.50.300">
    <property type="entry name" value="P-loop containing nucleotide triphosphate hydrolases"/>
    <property type="match status" value="1"/>
</dbReference>
<dbReference type="InterPro" id="IPR009022">
    <property type="entry name" value="EFG_III"/>
</dbReference>
<dbReference type="NCBIfam" id="TIGR00484">
    <property type="entry name" value="EF-G"/>
    <property type="match status" value="1"/>
</dbReference>
<reference evidence="6 7" key="1">
    <citation type="submission" date="2017-09" db="EMBL/GenBank/DDBJ databases">
        <title>Depth-based differentiation of microbial function through sediment-hosted aquifers and enrichment of novel symbionts in the deep terrestrial subsurface.</title>
        <authorList>
            <person name="Probst A.J."/>
            <person name="Ladd B."/>
            <person name="Jarett J.K."/>
            <person name="Geller-Mcgrath D.E."/>
            <person name="Sieber C.M."/>
            <person name="Emerson J.B."/>
            <person name="Anantharaman K."/>
            <person name="Thomas B.C."/>
            <person name="Malmstrom R."/>
            <person name="Stieglmeier M."/>
            <person name="Klingl A."/>
            <person name="Woyke T."/>
            <person name="Ryan C.M."/>
            <person name="Banfield J.F."/>
        </authorList>
    </citation>
    <scope>NUCLEOTIDE SEQUENCE [LARGE SCALE GENOMIC DNA]</scope>
    <source>
        <strain evidence="6">CG08_land_8_20_14_0_20_45_16</strain>
    </source>
</reference>
<dbReference type="Pfam" id="PF00009">
    <property type="entry name" value="GTP_EFTU"/>
    <property type="match status" value="1"/>
</dbReference>
<dbReference type="Gene3D" id="3.30.230.10">
    <property type="match status" value="1"/>
</dbReference>
<dbReference type="CDD" id="cd16262">
    <property type="entry name" value="EFG_III"/>
    <property type="match status" value="1"/>
</dbReference>
<feature type="domain" description="Tr-type G" evidence="5">
    <location>
        <begin position="7"/>
        <end position="266"/>
    </location>
</feature>
<dbReference type="SMART" id="SM00889">
    <property type="entry name" value="EFG_IV"/>
    <property type="match status" value="1"/>
</dbReference>
<dbReference type="SUPFAM" id="SSF52540">
    <property type="entry name" value="P-loop containing nucleoside triphosphate hydrolases"/>
    <property type="match status" value="1"/>
</dbReference>
<dbReference type="InterPro" id="IPR041095">
    <property type="entry name" value="EFG_II"/>
</dbReference>
<dbReference type="FunFam" id="3.30.70.240:FF:000001">
    <property type="entry name" value="Elongation factor G"/>
    <property type="match status" value="1"/>
</dbReference>
<dbReference type="Pfam" id="PF03764">
    <property type="entry name" value="EFG_IV"/>
    <property type="match status" value="1"/>
</dbReference>
<dbReference type="NCBIfam" id="NF009381">
    <property type="entry name" value="PRK12740.1-5"/>
    <property type="match status" value="1"/>
</dbReference>
<dbReference type="GO" id="GO:0032790">
    <property type="term" value="P:ribosome disassembly"/>
    <property type="evidence" value="ECO:0007669"/>
    <property type="project" value="TreeGrafter"/>
</dbReference>
<dbReference type="Gene3D" id="3.30.70.870">
    <property type="entry name" value="Elongation Factor G (Translational Gtpase), domain 3"/>
    <property type="match status" value="1"/>
</dbReference>
<gene>
    <name evidence="6" type="primary">fusA</name>
    <name evidence="6" type="ORF">COT42_04935</name>
</gene>
<comment type="similarity">
    <text evidence="1">Belongs to the TRAFAC class translation factor GTPase superfamily. Classic translation factor GTPase family. EF-G/EF-2 subfamily.</text>
</comment>
<dbReference type="InterPro" id="IPR035649">
    <property type="entry name" value="EFG_V"/>
</dbReference>
<keyword evidence="3" id="KW-0342">GTP-binding</keyword>
<dbReference type="InterPro" id="IPR027417">
    <property type="entry name" value="P-loop_NTPase"/>
</dbReference>
<dbReference type="GO" id="GO:0003746">
    <property type="term" value="F:translation elongation factor activity"/>
    <property type="evidence" value="ECO:0007669"/>
    <property type="project" value="UniProtKB-UniRule"/>
</dbReference>
<dbReference type="EMBL" id="PEYM01000077">
    <property type="protein sequence ID" value="PIS29642.1"/>
    <property type="molecule type" value="Genomic_DNA"/>
</dbReference>
<dbReference type="InterPro" id="IPR000795">
    <property type="entry name" value="T_Tr_GTP-bd_dom"/>
</dbReference>
<dbReference type="Pfam" id="PF22042">
    <property type="entry name" value="EF-G_D2"/>
    <property type="match status" value="1"/>
</dbReference>
<dbReference type="PANTHER" id="PTHR43261:SF6">
    <property type="entry name" value="ELONGATION FACTOR G-LIKE PROTEIN"/>
    <property type="match status" value="1"/>
</dbReference>
<dbReference type="NCBIfam" id="NF009891">
    <property type="entry name" value="PRK13351.1-1"/>
    <property type="match status" value="1"/>
</dbReference>
<dbReference type="Proteomes" id="UP000231343">
    <property type="component" value="Unassembled WGS sequence"/>
</dbReference>
<evidence type="ECO:0000256" key="3">
    <source>
        <dbReference type="ARBA" id="ARBA00023134"/>
    </source>
</evidence>
<keyword evidence="6" id="KW-0251">Elongation factor</keyword>
<dbReference type="Pfam" id="PF00679">
    <property type="entry name" value="EFG_C"/>
    <property type="match status" value="1"/>
</dbReference>
<dbReference type="NCBIfam" id="TIGR00231">
    <property type="entry name" value="small_GTP"/>
    <property type="match status" value="1"/>
</dbReference>
<name>A0A2H0XXJ7_UNCSA</name>
<accession>A0A2H0XXJ7</accession>
<dbReference type="CDD" id="cd04088">
    <property type="entry name" value="EFG_mtEFG_II"/>
    <property type="match status" value="1"/>
</dbReference>
<dbReference type="Gene3D" id="3.30.70.240">
    <property type="match status" value="1"/>
</dbReference>
<dbReference type="InterPro" id="IPR020568">
    <property type="entry name" value="Ribosomal_Su5_D2-typ_SF"/>
</dbReference>
<sequence>MREFPPEKIRNIAVIGSGSTGKTSLCEALLYQAGVVSRQGSISDGNTTSDYDPEEIKRGISLHSTLLPFEWQDHKINLIDTPGYIDFMGETISALQVVDSVIIVVDAVAGYGSTLENLWKLADKHNLPRLLVINKLDKAQADYDKVLDSLRQKFSVEIVPVQIPIGLEANFSGVHDLLQTTAPNSLKDQVDKHKKLLIEGVAEIDDTILTEYLKGLEITQAELSQHLIAAINEDKVFPALCVSAQNNIGIPELLTAIVNWMPPANEKKYLAKDSQNNQVEITASKTDPFTAYVFKTVAEPHLGNLTYIRVYAGTIKPSSPVYNSHKGKEERIGQIISMRGKNRLEIPVLTAGDIAVLPKLKVSSTGDTLCDKNRTITFSQAEYPEPAISFSVKPKSKTDQEKMALGLASFMHDDPTFKLHYNAETHETIISGLGEIHLEIILKKLKERFGVEIEIGDPRIPYKETIKSRAKAQGKYKKQTGGHGQYGDTWIEIEPLPAGQGFQFVNKVVGGAIPKNYIPAVEKGIRETMAKGIVAGYPAVDVKVTLCDGSYHEVDSSDMAFRIAASMGFKKAFSEAHPTLLEPIVEITINVPPEFVGEVTGDLNKRRGRISNIETNKVVAIVPQGELAKYATNLRSFTHGQGSFSTKFSHYEQVPPQTQQKLMEAYSKLKEGGMISHADK</sequence>